<feature type="transmembrane region" description="Helical" evidence="8">
    <location>
        <begin position="243"/>
        <end position="261"/>
    </location>
</feature>
<feature type="transmembrane region" description="Helical" evidence="8">
    <location>
        <begin position="190"/>
        <end position="208"/>
    </location>
</feature>
<evidence type="ECO:0000256" key="6">
    <source>
        <dbReference type="ARBA" id="ARBA00022989"/>
    </source>
</evidence>
<keyword evidence="6 8" id="KW-1133">Transmembrane helix</keyword>
<feature type="transmembrane region" description="Helical" evidence="8">
    <location>
        <begin position="38"/>
        <end position="61"/>
    </location>
</feature>
<organism evidence="10 11">
    <name type="scientific">Fervidobacterium islandicum</name>
    <dbReference type="NCBI Taxonomy" id="2423"/>
    <lineage>
        <taxon>Bacteria</taxon>
        <taxon>Thermotogati</taxon>
        <taxon>Thermotogota</taxon>
        <taxon>Thermotogae</taxon>
        <taxon>Thermotogales</taxon>
        <taxon>Fervidobacteriaceae</taxon>
        <taxon>Fervidobacterium</taxon>
    </lineage>
</organism>
<dbReference type="GO" id="GO:0005886">
    <property type="term" value="C:plasma membrane"/>
    <property type="evidence" value="ECO:0007669"/>
    <property type="project" value="UniProtKB-SubCell"/>
</dbReference>
<evidence type="ECO:0000256" key="3">
    <source>
        <dbReference type="ARBA" id="ARBA00022448"/>
    </source>
</evidence>
<feature type="transmembrane region" description="Helical" evidence="8">
    <location>
        <begin position="109"/>
        <end position="129"/>
    </location>
</feature>
<dbReference type="InterPro" id="IPR004680">
    <property type="entry name" value="Cit_transptr-like_dom"/>
</dbReference>
<comment type="subcellular location">
    <subcellularLocation>
        <location evidence="1">Cell membrane</location>
        <topology evidence="1">Multi-pass membrane protein</topology>
    </subcellularLocation>
</comment>
<feature type="transmembrane region" description="Helical" evidence="8">
    <location>
        <begin position="321"/>
        <end position="340"/>
    </location>
</feature>
<evidence type="ECO:0000313" key="11">
    <source>
        <dbReference type="Proteomes" id="UP000093740"/>
    </source>
</evidence>
<dbReference type="KEGG" id="fia:NA23_02950"/>
<sequence length="460" mass="51560">MIATIITIHLFFATVYLVIKEPEVVFRNKRVVLDYARVSLGVLGLLIASGIASLTTIKTAIMPQMNIVPWQILIIFFGSAYICGSLDASGVLKLIAYRFASVSKTGKKLFVNLVLIAGVLTIFTSNDIVTLTLTPIIVYISQYAGINPIPYLISVFFASNTWSMFFYIGNPTNVIVAQAYSLKFNQYTKLMFLPTIVAIITSFFGFYFKYRNVLPKEINVVLGPRNTEKGGVELQDSIKDKRYAFLSSGFFVLFFITIAIGDLIGLQLWKAILIFSGIYLLLNTAFSDVLSERDEVVVEVGRFDYNLTFLVDTLRRVPWKMLPMVLTFFVFVHIFTRFGITKYVGSLFNFKNELVGTVLTTFITAFAANVMINQPMTIFFAQALHKKPINYAMSLVVGSNIGGNITLIGALAGIMWSRILKLYGIEMNNKIFVKETFFVAVLTLFTTSIAIYLVYALSRS</sequence>
<evidence type="ECO:0000313" key="10">
    <source>
        <dbReference type="EMBL" id="AMW32353.1"/>
    </source>
</evidence>
<protein>
    <submittedName>
        <fullName evidence="10">Arsenic transporter</fullName>
    </submittedName>
</protein>
<evidence type="ECO:0000256" key="4">
    <source>
        <dbReference type="ARBA" id="ARBA00022475"/>
    </source>
</evidence>
<dbReference type="Pfam" id="PF03600">
    <property type="entry name" value="CitMHS"/>
    <property type="match status" value="1"/>
</dbReference>
<feature type="transmembrane region" description="Helical" evidence="8">
    <location>
        <begin position="268"/>
        <end position="286"/>
    </location>
</feature>
<feature type="domain" description="Citrate transporter-like" evidence="9">
    <location>
        <begin position="33"/>
        <end position="382"/>
    </location>
</feature>
<dbReference type="Proteomes" id="UP000093740">
    <property type="component" value="Chromosome"/>
</dbReference>
<dbReference type="PANTHER" id="PTHR43302">
    <property type="entry name" value="TRANSPORTER ARSB-RELATED"/>
    <property type="match status" value="1"/>
</dbReference>
<feature type="transmembrane region" description="Helical" evidence="8">
    <location>
        <begin position="392"/>
        <end position="416"/>
    </location>
</feature>
<proteinExistence type="inferred from homology"/>
<reference evidence="10 11" key="1">
    <citation type="journal article" date="2015" name="Stand. Genomic Sci.">
        <title>Genome sequence of a native-feather degrading extremely thermophilic Eubacterium, Fervidobacterium islandicum AW-1.</title>
        <authorList>
            <person name="Lee Y.J."/>
            <person name="Jeong H."/>
            <person name="Park G.S."/>
            <person name="Kwak Y."/>
            <person name="Lee S.J."/>
            <person name="Lee S.J."/>
            <person name="Park M.K."/>
            <person name="Kim J.Y."/>
            <person name="Kang H.K."/>
            <person name="Shin J.H."/>
            <person name="Lee D.W."/>
        </authorList>
    </citation>
    <scope>NUCLEOTIDE SEQUENCE [LARGE SCALE GENOMIC DNA]</scope>
    <source>
        <strain evidence="10 11">AW-1</strain>
    </source>
</reference>
<evidence type="ECO:0000256" key="8">
    <source>
        <dbReference type="SAM" id="Phobius"/>
    </source>
</evidence>
<evidence type="ECO:0000256" key="2">
    <source>
        <dbReference type="ARBA" id="ARBA00009843"/>
    </source>
</evidence>
<dbReference type="EMBL" id="CP014334">
    <property type="protein sequence ID" value="AMW32353.1"/>
    <property type="molecule type" value="Genomic_DNA"/>
</dbReference>
<feature type="transmembrane region" description="Helical" evidence="8">
    <location>
        <begin position="437"/>
        <end position="457"/>
    </location>
</feature>
<keyword evidence="4" id="KW-1003">Cell membrane</keyword>
<keyword evidence="3" id="KW-0813">Transport</keyword>
<feature type="transmembrane region" description="Helical" evidence="8">
    <location>
        <begin position="352"/>
        <end position="372"/>
    </location>
</feature>
<evidence type="ECO:0000259" key="9">
    <source>
        <dbReference type="Pfam" id="PF03600"/>
    </source>
</evidence>
<keyword evidence="7 8" id="KW-0472">Membrane</keyword>
<dbReference type="AlphaFoldDB" id="A0AAI8CK07"/>
<feature type="transmembrane region" description="Helical" evidence="8">
    <location>
        <begin position="67"/>
        <end position="88"/>
    </location>
</feature>
<keyword evidence="11" id="KW-1185">Reference proteome</keyword>
<comment type="similarity">
    <text evidence="2">Belongs to the CitM (TC 2.A.11) transporter family.</text>
</comment>
<evidence type="ECO:0000256" key="7">
    <source>
        <dbReference type="ARBA" id="ARBA00023136"/>
    </source>
</evidence>
<gene>
    <name evidence="10" type="ORF">NA23_02950</name>
</gene>
<evidence type="ECO:0000256" key="5">
    <source>
        <dbReference type="ARBA" id="ARBA00022692"/>
    </source>
</evidence>
<dbReference type="PANTHER" id="PTHR43302:SF5">
    <property type="entry name" value="TRANSPORTER ARSB-RELATED"/>
    <property type="match status" value="1"/>
</dbReference>
<dbReference type="RefSeq" id="WP_033191157.1">
    <property type="nucleotide sequence ID" value="NZ_CP014334.2"/>
</dbReference>
<name>A0AAI8CK07_FERIS</name>
<keyword evidence="5 8" id="KW-0812">Transmembrane</keyword>
<dbReference type="InterPro" id="IPR000802">
    <property type="entry name" value="Arsenical_pump_ArsB"/>
</dbReference>
<dbReference type="GO" id="GO:0015105">
    <property type="term" value="F:arsenite transmembrane transporter activity"/>
    <property type="evidence" value="ECO:0007669"/>
    <property type="project" value="InterPro"/>
</dbReference>
<accession>A0AAI8CK07</accession>
<evidence type="ECO:0000256" key="1">
    <source>
        <dbReference type="ARBA" id="ARBA00004651"/>
    </source>
</evidence>
<dbReference type="PRINTS" id="PR00758">
    <property type="entry name" value="ARSENICPUMP"/>
</dbReference>